<dbReference type="GO" id="GO:0008270">
    <property type="term" value="F:zinc ion binding"/>
    <property type="evidence" value="ECO:0007669"/>
    <property type="project" value="UniProtKB-KW"/>
</dbReference>
<reference evidence="7 8" key="1">
    <citation type="journal article" date="2007" name="Science">
        <title>Sea anemone genome reveals ancestral eumetazoan gene repertoire and genomic organization.</title>
        <authorList>
            <person name="Putnam N.H."/>
            <person name="Srivastava M."/>
            <person name="Hellsten U."/>
            <person name="Dirks B."/>
            <person name="Chapman J."/>
            <person name="Salamov A."/>
            <person name="Terry A."/>
            <person name="Shapiro H."/>
            <person name="Lindquist E."/>
            <person name="Kapitonov V.V."/>
            <person name="Jurka J."/>
            <person name="Genikhovich G."/>
            <person name="Grigoriev I.V."/>
            <person name="Lucas S.M."/>
            <person name="Steele R.E."/>
            <person name="Finnerty J.R."/>
            <person name="Technau U."/>
            <person name="Martindale M.Q."/>
            <person name="Rokhsar D.S."/>
        </authorList>
    </citation>
    <scope>NUCLEOTIDE SEQUENCE [LARGE SCALE GENOMIC DNA]</scope>
    <source>
        <strain evidence="8">CH2 X CH6</strain>
    </source>
</reference>
<dbReference type="AlphaFoldDB" id="A7T222"/>
<dbReference type="InterPro" id="IPR036339">
    <property type="entry name" value="PUB-like_dom_sf"/>
</dbReference>
<dbReference type="PANTHER" id="PTHR15326">
    <property type="entry name" value="SPERMATOGENESIS-ASSOCIATED PROTEIN 2/TAMOZHENNIC"/>
    <property type="match status" value="1"/>
</dbReference>
<evidence type="ECO:0000256" key="2">
    <source>
        <dbReference type="ARBA" id="ARBA00022771"/>
    </source>
</evidence>
<organism evidence="7 8">
    <name type="scientific">Nematostella vectensis</name>
    <name type="common">Starlet sea anemone</name>
    <dbReference type="NCBI Taxonomy" id="45351"/>
    <lineage>
        <taxon>Eukaryota</taxon>
        <taxon>Metazoa</taxon>
        <taxon>Cnidaria</taxon>
        <taxon>Anthozoa</taxon>
        <taxon>Hexacorallia</taxon>
        <taxon>Actiniaria</taxon>
        <taxon>Edwardsiidae</taxon>
        <taxon>Nematostella</taxon>
    </lineage>
</organism>
<dbReference type="HOGENOM" id="CLU_301941_0_0_1"/>
<dbReference type="InterPro" id="IPR048839">
    <property type="entry name" value="SPATA2_PUB-like"/>
</dbReference>
<sequence>MKGHIKFFAGCPPYMMDCKENVPDRLILFDTYKTLYTANKKHKNTTDDNSDVLQFKENTKAYLNTHKFSEKFSLLDFMHLFLEALKLYVEHTDGNTFEDISLGFENLEKFGKNLMRTPWRREFYTIKLFTCFFKHSIESHVPFGTDVLALYGYTPKRNDVMVLQEPLDLDRIALVSFELFLASMEMKFMSSIAHELCDYSENTLMCIIKARWRNVGGKETVLSSIAKRYSLLPPKRIKLDHDGMVDKSGPSEGEPHNQYEKPHSTLHEKESEMVRNAREIRDSVGNEGLKSRELTDKYSTSKDGSGRDIIITGSQSYDHSNVYKYDKYLNGSERGSLESKGSESYDKRLYKASVGEPAYRTTRSNQEGILNEKQRMTYPLANVPGRDSSPKRYTMPADMGPTRGAFNDDHIYQTFTESITDEELYGEVSPADHNTLLSEKIASAGGVSRFVGSSEWRGQGSDIDYETLWDGGPAQILPPSKGLPPPEYSNSLGKDSIPPQQKVHDDWVVIENGVSDMNLGGQSRGVLYPGKAVPAVVQDQSQNATVRHWSDPYVLKPQQAQSTRSFSEVLRSDRTGQLSRVKSDPLSHSRKIADEFPRLPPKVTSDTYPPLQSVVVSSKNLADVSTAVPRSLKVHSSGKDGVCFLCSKPPSRECLHCSKLFCEEHANIFKGLSCPEARTRHQFVKKDVYNSVTYDQSRNVAVLDERHVPRDATATPLGTSRDIPTAVYSKESRSTSKDITLAVYLPNESGSSNRDIPTAVYSKESRSTSRDIPLAVYLPNESGSPNRDIPTAVYSKESRSTSRDIPLAVYLPNESGSPNRDIPTAVYSNSESGITSKSAVPKRNPTREFSTDPMYHNPSTKSPNAACEFCSLEAGKLMCDKCLKVCCRQCLQFFDKDLCENDKGAHHFLELVGDKQGLEPWSCERCTLWNPADHLVCSACASTRGVSKAEFPEPGTRACNHCTYGNDARAAICKMCHKSMDQTKPESYL</sequence>
<protein>
    <recommendedName>
        <fullName evidence="6">RanBP2-type domain-containing protein</fullName>
    </recommendedName>
</protein>
<name>A7T222_NEMVE</name>
<dbReference type="EMBL" id="DS470189">
    <property type="protein sequence ID" value="EDO29988.1"/>
    <property type="molecule type" value="Genomic_DNA"/>
</dbReference>
<dbReference type="PROSITE" id="PS01358">
    <property type="entry name" value="ZF_RANBP2_1"/>
    <property type="match status" value="1"/>
</dbReference>
<feature type="region of interest" description="Disordered" evidence="5">
    <location>
        <begin position="243"/>
        <end position="303"/>
    </location>
</feature>
<evidence type="ECO:0000259" key="6">
    <source>
        <dbReference type="PROSITE" id="PS50199"/>
    </source>
</evidence>
<evidence type="ECO:0000256" key="1">
    <source>
        <dbReference type="ARBA" id="ARBA00022723"/>
    </source>
</evidence>
<keyword evidence="2 4" id="KW-0863">Zinc-finger</keyword>
<keyword evidence="3" id="KW-0862">Zinc</keyword>
<dbReference type="eggNOG" id="ENOG502RR2T">
    <property type="taxonomic scope" value="Eukaryota"/>
</dbReference>
<dbReference type="Proteomes" id="UP000001593">
    <property type="component" value="Unassembled WGS sequence"/>
</dbReference>
<dbReference type="PANTHER" id="PTHR15326:SF2">
    <property type="entry name" value="PROTEIN TAMOZHENNIC"/>
    <property type="match status" value="1"/>
</dbReference>
<accession>A7T222</accession>
<dbReference type="Gene3D" id="1.20.58.2190">
    <property type="match status" value="1"/>
</dbReference>
<feature type="domain" description="RanBP2-type" evidence="6">
    <location>
        <begin position="915"/>
        <end position="946"/>
    </location>
</feature>
<feature type="region of interest" description="Disordered" evidence="5">
    <location>
        <begin position="467"/>
        <end position="492"/>
    </location>
</feature>
<dbReference type="GO" id="GO:0005737">
    <property type="term" value="C:cytoplasm"/>
    <property type="evidence" value="ECO:0000318"/>
    <property type="project" value="GO_Central"/>
</dbReference>
<evidence type="ECO:0000256" key="4">
    <source>
        <dbReference type="PROSITE-ProRule" id="PRU00322"/>
    </source>
</evidence>
<evidence type="ECO:0000256" key="5">
    <source>
        <dbReference type="SAM" id="MobiDB-lite"/>
    </source>
</evidence>
<feature type="region of interest" description="Disordered" evidence="5">
    <location>
        <begin position="827"/>
        <end position="855"/>
    </location>
</feature>
<dbReference type="InterPro" id="IPR001876">
    <property type="entry name" value="Znf_RanBP2"/>
</dbReference>
<dbReference type="SUPFAM" id="SSF143503">
    <property type="entry name" value="PUG domain-like"/>
    <property type="match status" value="1"/>
</dbReference>
<feature type="compositionally biased region" description="Polar residues" evidence="5">
    <location>
        <begin position="827"/>
        <end position="838"/>
    </location>
</feature>
<dbReference type="STRING" id="45351.A7T222"/>
<gene>
    <name evidence="7" type="ORF">NEMVEDRAFT_v1g221169</name>
</gene>
<feature type="region of interest" description="Disordered" evidence="5">
    <location>
        <begin position="776"/>
        <end position="798"/>
    </location>
</feature>
<feature type="compositionally biased region" description="Basic and acidic residues" evidence="5">
    <location>
        <begin position="253"/>
        <end position="303"/>
    </location>
</feature>
<dbReference type="InParanoid" id="A7T222"/>
<evidence type="ECO:0000313" key="8">
    <source>
        <dbReference type="Proteomes" id="UP000001593"/>
    </source>
</evidence>
<keyword evidence="8" id="KW-1185">Reference proteome</keyword>
<proteinExistence type="predicted"/>
<dbReference type="Pfam" id="PF21388">
    <property type="entry name" value="SPATA2_PUB-like"/>
    <property type="match status" value="1"/>
</dbReference>
<keyword evidence="1" id="KW-0479">Metal-binding</keyword>
<evidence type="ECO:0000313" key="7">
    <source>
        <dbReference type="EMBL" id="EDO29988.1"/>
    </source>
</evidence>
<dbReference type="PROSITE" id="PS50199">
    <property type="entry name" value="ZF_RANBP2_2"/>
    <property type="match status" value="1"/>
</dbReference>
<evidence type="ECO:0000256" key="3">
    <source>
        <dbReference type="ARBA" id="ARBA00022833"/>
    </source>
</evidence>
<dbReference type="SMART" id="SM00547">
    <property type="entry name" value="ZnF_RBZ"/>
    <property type="match status" value="2"/>
</dbReference>